<dbReference type="Proteomes" id="UP000007819">
    <property type="component" value="Chromosome A2"/>
</dbReference>
<dbReference type="GO" id="GO:0005634">
    <property type="term" value="C:nucleus"/>
    <property type="evidence" value="ECO:0007669"/>
    <property type="project" value="TreeGrafter"/>
</dbReference>
<dbReference type="EnsemblMetazoa" id="XM_003244365.4">
    <property type="protein sequence ID" value="XP_003244413.1"/>
    <property type="gene ID" value="LOC100568638"/>
</dbReference>
<dbReference type="InterPro" id="IPR012317">
    <property type="entry name" value="Poly(ADP-ribose)pol_cat_dom"/>
</dbReference>
<reference evidence="3" key="1">
    <citation type="submission" date="2010-06" db="EMBL/GenBank/DDBJ databases">
        <authorList>
            <person name="Jiang H."/>
            <person name="Abraham K."/>
            <person name="Ali S."/>
            <person name="Alsbrooks S.L."/>
            <person name="Anim B.N."/>
            <person name="Anosike U.S."/>
            <person name="Attaway T."/>
            <person name="Bandaranaike D.P."/>
            <person name="Battles P.K."/>
            <person name="Bell S.N."/>
            <person name="Bell A.V."/>
            <person name="Beltran B."/>
            <person name="Bickham C."/>
            <person name="Bustamante Y."/>
            <person name="Caleb T."/>
            <person name="Canada A."/>
            <person name="Cardenas V."/>
            <person name="Carter K."/>
            <person name="Chacko J."/>
            <person name="Chandrabose M.N."/>
            <person name="Chavez D."/>
            <person name="Chavez A."/>
            <person name="Chen L."/>
            <person name="Chu H.-S."/>
            <person name="Claassen K.J."/>
            <person name="Cockrell R."/>
            <person name="Collins M."/>
            <person name="Cooper J.A."/>
            <person name="Cree A."/>
            <person name="Curry S.M."/>
            <person name="Da Y."/>
            <person name="Dao M.D."/>
            <person name="Das B."/>
            <person name="Davila M.-L."/>
            <person name="Davy-Carroll L."/>
            <person name="Denson S."/>
            <person name="Dinh H."/>
            <person name="Ebong V.E."/>
            <person name="Edwards J.R."/>
            <person name="Egan A."/>
            <person name="El-Daye J."/>
            <person name="Escobedo L."/>
            <person name="Fernandez S."/>
            <person name="Fernando P.R."/>
            <person name="Flagg N."/>
            <person name="Forbes L.D."/>
            <person name="Fowler R.G."/>
            <person name="Fu Q."/>
            <person name="Gabisi R.A."/>
            <person name="Ganer J."/>
            <person name="Garbino Pronczuk A."/>
            <person name="Garcia R.M."/>
            <person name="Garner T."/>
            <person name="Garrett T.E."/>
            <person name="Gonzalez D.A."/>
            <person name="Hamid H."/>
            <person name="Hawkins E.S."/>
            <person name="Hirani K."/>
            <person name="Hogues M.E."/>
            <person name="Hollins B."/>
            <person name="Hsiao C.-H."/>
            <person name="Jabil R."/>
            <person name="James M.L."/>
            <person name="Jhangiani S.N."/>
            <person name="Johnson B."/>
            <person name="Johnson Q."/>
            <person name="Joshi V."/>
            <person name="Kalu J.B."/>
            <person name="Kam C."/>
            <person name="Kashfia A."/>
            <person name="Keebler J."/>
            <person name="Kisamo H."/>
            <person name="Kovar C.L."/>
            <person name="Lago L.A."/>
            <person name="Lai C.-Y."/>
            <person name="Laidlaw J."/>
            <person name="Lara F."/>
            <person name="Le T.-K."/>
            <person name="Lee S.L."/>
            <person name="Legall F.H."/>
            <person name="Lemon S.J."/>
            <person name="Lewis L.R."/>
            <person name="Li B."/>
            <person name="Liu Y."/>
            <person name="Liu Y.-S."/>
            <person name="Lopez J."/>
            <person name="Lozado R.J."/>
            <person name="Lu J."/>
            <person name="Madu R.C."/>
            <person name="Maheshwari M."/>
            <person name="Maheshwari R."/>
            <person name="Malloy K."/>
            <person name="Martinez E."/>
            <person name="Mathew T."/>
            <person name="Mercado I.C."/>
            <person name="Mercado C."/>
            <person name="Meyer B."/>
            <person name="Montgomery K."/>
            <person name="Morgan M.B."/>
            <person name="Munidasa M."/>
            <person name="Nazareth L.V."/>
            <person name="Nelson J."/>
            <person name="Ng B.M."/>
            <person name="Nguyen N.B."/>
            <person name="Nguyen P.Q."/>
            <person name="Nguyen T."/>
            <person name="Obregon M."/>
            <person name="Okwuonu G.O."/>
            <person name="Onwere C.G."/>
            <person name="Orozco G."/>
            <person name="Parra A."/>
            <person name="Patel S."/>
            <person name="Patil S."/>
            <person name="Perez A."/>
            <person name="Perez Y."/>
            <person name="Pham C."/>
            <person name="Primus E.L."/>
            <person name="Pu L.-L."/>
            <person name="Puazo M."/>
            <person name="Qin X."/>
            <person name="Quiroz J.B."/>
            <person name="Reese J."/>
            <person name="Richards S."/>
            <person name="Rives C.M."/>
            <person name="Robberts R."/>
            <person name="Ruiz S.J."/>
            <person name="Ruiz M.J."/>
            <person name="Santibanez J."/>
            <person name="Schneider B.W."/>
            <person name="Sisson I."/>
            <person name="Smith M."/>
            <person name="Sodergren E."/>
            <person name="Song X.-Z."/>
            <person name="Song B.B."/>
            <person name="Summersgill H."/>
            <person name="Thelus R."/>
            <person name="Thornton R.D."/>
            <person name="Trejos Z.Y."/>
            <person name="Usmani K."/>
            <person name="Vattathil S."/>
            <person name="Villasana D."/>
            <person name="Walker D.L."/>
            <person name="Wang S."/>
            <person name="Wang K."/>
            <person name="White C.S."/>
            <person name="Williams A.C."/>
            <person name="Williamson J."/>
            <person name="Wilson K."/>
            <person name="Woghiren I.O."/>
            <person name="Woodworth J.R."/>
            <person name="Worley K.C."/>
            <person name="Wright R.A."/>
            <person name="Wu W."/>
            <person name="Young L."/>
            <person name="Zhang L."/>
            <person name="Zhang J."/>
            <person name="Zhu Y."/>
            <person name="Muzny D.M."/>
            <person name="Weinstock G."/>
            <person name="Gibbs R.A."/>
        </authorList>
    </citation>
    <scope>NUCLEOTIDE SEQUENCE [LARGE SCALE GENOMIC DNA]</scope>
    <source>
        <strain evidence="3">LSR1</strain>
    </source>
</reference>
<dbReference type="RefSeq" id="XP_003244412.1">
    <property type="nucleotide sequence ID" value="XM_003244364.3"/>
</dbReference>
<dbReference type="EnsemblMetazoa" id="XM_003244364.4">
    <property type="protein sequence ID" value="XP_003244412.1"/>
    <property type="gene ID" value="LOC100568638"/>
</dbReference>
<organism evidence="2 3">
    <name type="scientific">Acyrthosiphon pisum</name>
    <name type="common">Pea aphid</name>
    <dbReference type="NCBI Taxonomy" id="7029"/>
    <lineage>
        <taxon>Eukaryota</taxon>
        <taxon>Metazoa</taxon>
        <taxon>Ecdysozoa</taxon>
        <taxon>Arthropoda</taxon>
        <taxon>Hexapoda</taxon>
        <taxon>Insecta</taxon>
        <taxon>Pterygota</taxon>
        <taxon>Neoptera</taxon>
        <taxon>Paraneoptera</taxon>
        <taxon>Hemiptera</taxon>
        <taxon>Sternorrhyncha</taxon>
        <taxon>Aphidomorpha</taxon>
        <taxon>Aphidoidea</taxon>
        <taxon>Aphididae</taxon>
        <taxon>Macrosiphini</taxon>
        <taxon>Acyrthosiphon</taxon>
    </lineage>
</organism>
<evidence type="ECO:0000259" key="1">
    <source>
        <dbReference type="Pfam" id="PF00644"/>
    </source>
</evidence>
<keyword evidence="3" id="KW-1185">Reference proteome</keyword>
<reference evidence="2" key="2">
    <citation type="submission" date="2022-06" db="UniProtKB">
        <authorList>
            <consortium name="EnsemblMetazoa"/>
        </authorList>
    </citation>
    <scope>IDENTIFICATION</scope>
</reference>
<dbReference type="OrthoDB" id="6133115at2759"/>
<dbReference type="AlphaFoldDB" id="A0A8R1W8A8"/>
<accession>A0A8R1W8A8</accession>
<protein>
    <recommendedName>
        <fullName evidence="1">PARP catalytic domain-containing protein</fullName>
    </recommendedName>
</protein>
<sequence length="252" mass="29622">MANTTTRSYGKTPTLSSDFSTHAMALLRRRHNSSPNSQSARLDSSLKFKEIRRIKREIHDTFPDCYVEWIERVNLPEMYGMYLLRKEEMQLENGGADGVKEMLLYHVTTKSRALKSLKSGLDWRLTRRSRYGCGVSFSEDAEYADKYADNSTRQDERVIMICSVLVKETYVVNHKWNEGNNLIAPPGTADTTVSSNGNVYVKYNDFDFYPLHLVYYSYQSEYDDYDEYDDNYYWPNPFKTFVFNIYNGFYQY</sequence>
<dbReference type="GO" id="GO:0003950">
    <property type="term" value="F:NAD+ poly-ADP-ribosyltransferase activity"/>
    <property type="evidence" value="ECO:0007669"/>
    <property type="project" value="InterPro"/>
</dbReference>
<dbReference type="RefSeq" id="XP_003244413.1">
    <property type="nucleotide sequence ID" value="XM_003244365.3"/>
</dbReference>
<evidence type="ECO:0000313" key="2">
    <source>
        <dbReference type="EnsemblMetazoa" id="XP_003244413.1"/>
    </source>
</evidence>
<evidence type="ECO:0000313" key="3">
    <source>
        <dbReference type="Proteomes" id="UP000007819"/>
    </source>
</evidence>
<dbReference type="GO" id="GO:1990404">
    <property type="term" value="F:NAD+-protein mono-ADP-ribosyltransferase activity"/>
    <property type="evidence" value="ECO:0007669"/>
    <property type="project" value="TreeGrafter"/>
</dbReference>
<name>A0A8R1W8A8_ACYPI</name>
<dbReference type="KEGG" id="api:100568638"/>
<dbReference type="PANTHER" id="PTHR45740:SF2">
    <property type="entry name" value="POLY [ADP-RIBOSE] POLYMERASE"/>
    <property type="match status" value="1"/>
</dbReference>
<dbReference type="Pfam" id="PF00644">
    <property type="entry name" value="PARP"/>
    <property type="match status" value="1"/>
</dbReference>
<dbReference type="PANTHER" id="PTHR45740">
    <property type="entry name" value="POLY [ADP-RIBOSE] POLYMERASE"/>
    <property type="match status" value="1"/>
</dbReference>
<dbReference type="GeneID" id="100568638"/>
<feature type="domain" description="PARP catalytic" evidence="1">
    <location>
        <begin position="48"/>
        <end position="172"/>
    </location>
</feature>
<dbReference type="Gene3D" id="3.90.228.10">
    <property type="match status" value="1"/>
</dbReference>
<dbReference type="InterPro" id="IPR051712">
    <property type="entry name" value="ARTD-AVP"/>
</dbReference>
<dbReference type="SUPFAM" id="SSF56399">
    <property type="entry name" value="ADP-ribosylation"/>
    <property type="match status" value="1"/>
</dbReference>
<proteinExistence type="predicted"/>